<dbReference type="PANTHER" id="PTHR34597">
    <property type="entry name" value="SLR1661 PROTEIN"/>
    <property type="match status" value="1"/>
</dbReference>
<dbReference type="AlphaFoldDB" id="A0A2Z5UUH9"/>
<keyword evidence="1" id="KW-1134">Transmembrane beta strand</keyword>
<dbReference type="InterPro" id="IPR051544">
    <property type="entry name" value="TPS_OM_transporter"/>
</dbReference>
<dbReference type="OrthoDB" id="572300at2"/>
<dbReference type="RefSeq" id="WP_126322129.1">
    <property type="nucleotide sequence ID" value="NZ_AP018005.1"/>
</dbReference>
<evidence type="ECO:0000259" key="4">
    <source>
        <dbReference type="Pfam" id="PF03865"/>
    </source>
</evidence>
<keyword evidence="1" id="KW-0472">Membrane</keyword>
<proteinExistence type="predicted"/>
<name>A0A2Z5UUH9_9COXI</name>
<feature type="domain" description="Polypeptide-transport-associated ShlB-type" evidence="5">
    <location>
        <begin position="86"/>
        <end position="160"/>
    </location>
</feature>
<reference evidence="6 7" key="1">
    <citation type="submission" date="2017-03" db="EMBL/GenBank/DDBJ databases">
        <title>The genome sequence of Candidatus Rickettsiella viridis.</title>
        <authorList>
            <person name="Nikoh N."/>
            <person name="Tsuchida T."/>
            <person name="Yamaguchi K."/>
            <person name="Maeda T."/>
            <person name="Shigenobu S."/>
            <person name="Fukatsu T."/>
        </authorList>
    </citation>
    <scope>NUCLEOTIDE SEQUENCE [LARGE SCALE GENOMIC DNA]</scope>
    <source>
        <strain evidence="6 7">Ap-RA04</strain>
    </source>
</reference>
<dbReference type="Proteomes" id="UP000282483">
    <property type="component" value="Chromosome"/>
</dbReference>
<evidence type="ECO:0000313" key="6">
    <source>
        <dbReference type="EMBL" id="BBB14600.1"/>
    </source>
</evidence>
<sequence>MNKQSIQGKGNYTKLTLYFLPFLLLIVPLKGFAAVVPSTIVPGQVERQLRNTVPINTEQPSRVVTQATPVAVASTTPIPPSMRTPFILRSVRIIGSSVYSQESLNAFYQPYLNKRISYSELEKIASDITLKYLRDGYILSRAHIPIQNLKSGHVTITIIEAYVTNVSIQGKIHGLENFLNTYSEKIKQSRPLQQKTLQHYTLLLNRLPGVKATLQINPISENSGAQNLIFNIQQKRFSPYAILNNNQSRYLGSQNLFVSANMYSLLQGGDATTVTAATAPFEPRVLQYYYLYEVIPIGVYGDHLDVAADYTQTKPNVLGPPTATGVVGTFDSLAGKVGEITGYYYHPFILQTDEKLEGRLALGYYNSKTTGFNEPVNGPQDVTVRVPTIRAQSVYERTRPKYLDRIEAEISQGFHSLGAAIGPPASNNPSIDYTKLYYYASHIQILPKSFSILIYSMGQYAFNPLIPVEKIPYGGIPFGRAYDPSEIIGDSGIMGGLEIRYNTFPESFSTVQYFTRYDIGKVWNKNVAPAFALNSVYSDASLSAGLRLFLTKDFNLELSVARPLTNPVQAEVLSGKNGKSLRFFFNFSYTPL</sequence>
<dbReference type="GO" id="GO:0098046">
    <property type="term" value="C:type V protein secretion system complex"/>
    <property type="evidence" value="ECO:0007669"/>
    <property type="project" value="TreeGrafter"/>
</dbReference>
<gene>
    <name evidence="6" type="ORF">RVIR1_00580</name>
</gene>
<organism evidence="6 7">
    <name type="scientific">Candidatus Rickettsiella viridis</name>
    <dbReference type="NCBI Taxonomy" id="676208"/>
    <lineage>
        <taxon>Bacteria</taxon>
        <taxon>Pseudomonadati</taxon>
        <taxon>Pseudomonadota</taxon>
        <taxon>Gammaproteobacteria</taxon>
        <taxon>Legionellales</taxon>
        <taxon>Coxiellaceae</taxon>
        <taxon>Rickettsiella</taxon>
    </lineage>
</organism>
<dbReference type="GO" id="GO:0046819">
    <property type="term" value="P:protein secretion by the type V secretion system"/>
    <property type="evidence" value="ECO:0007669"/>
    <property type="project" value="TreeGrafter"/>
</dbReference>
<protein>
    <submittedName>
        <fullName evidence="6">Hemolysin activation/secretion protein</fullName>
    </submittedName>
</protein>
<dbReference type="EMBL" id="AP018005">
    <property type="protein sequence ID" value="BBB14600.1"/>
    <property type="molecule type" value="Genomic_DNA"/>
</dbReference>
<keyword evidence="3" id="KW-0998">Cell outer membrane</keyword>
<keyword evidence="2" id="KW-0812">Transmembrane</keyword>
<accession>A0A2Z5UUH9</accession>
<dbReference type="Gene3D" id="2.40.160.50">
    <property type="entry name" value="membrane protein fhac: a member of the omp85/tpsb transporter family"/>
    <property type="match status" value="1"/>
</dbReference>
<dbReference type="InterPro" id="IPR013686">
    <property type="entry name" value="Polypept-transport_assoc_ShlB"/>
</dbReference>
<keyword evidence="7" id="KW-1185">Reference proteome</keyword>
<evidence type="ECO:0000259" key="5">
    <source>
        <dbReference type="Pfam" id="PF08479"/>
    </source>
</evidence>
<dbReference type="GO" id="GO:0008320">
    <property type="term" value="F:protein transmembrane transporter activity"/>
    <property type="evidence" value="ECO:0007669"/>
    <property type="project" value="TreeGrafter"/>
</dbReference>
<feature type="domain" description="Haemolysin activator HlyB C-terminal" evidence="4">
    <location>
        <begin position="406"/>
        <end position="546"/>
    </location>
</feature>
<evidence type="ECO:0000256" key="2">
    <source>
        <dbReference type="ARBA" id="ARBA00022692"/>
    </source>
</evidence>
<dbReference type="InterPro" id="IPR005565">
    <property type="entry name" value="Hemolysn_activator_HlyB_C"/>
</dbReference>
<evidence type="ECO:0000256" key="1">
    <source>
        <dbReference type="ARBA" id="ARBA00022452"/>
    </source>
</evidence>
<evidence type="ECO:0000313" key="7">
    <source>
        <dbReference type="Proteomes" id="UP000282483"/>
    </source>
</evidence>
<dbReference type="Pfam" id="PF03865">
    <property type="entry name" value="ShlB"/>
    <property type="match status" value="1"/>
</dbReference>
<dbReference type="Gene3D" id="3.10.20.310">
    <property type="entry name" value="membrane protein fhac"/>
    <property type="match status" value="1"/>
</dbReference>
<evidence type="ECO:0000256" key="3">
    <source>
        <dbReference type="ARBA" id="ARBA00023237"/>
    </source>
</evidence>
<dbReference type="Pfam" id="PF08479">
    <property type="entry name" value="POTRA_2"/>
    <property type="match status" value="1"/>
</dbReference>
<dbReference type="PANTHER" id="PTHR34597:SF6">
    <property type="entry name" value="BLR6126 PROTEIN"/>
    <property type="match status" value="1"/>
</dbReference>
<dbReference type="KEGG" id="rvi:RVIR1_00580"/>